<dbReference type="GO" id="GO:0031012">
    <property type="term" value="C:extracellular matrix"/>
    <property type="evidence" value="ECO:0007669"/>
    <property type="project" value="InterPro"/>
</dbReference>
<dbReference type="GO" id="GO:0006508">
    <property type="term" value="P:proteolysis"/>
    <property type="evidence" value="ECO:0007669"/>
    <property type="project" value="UniProtKB-KW"/>
</dbReference>
<feature type="domain" description="Peptidase metallopeptidase" evidence="6">
    <location>
        <begin position="152"/>
        <end position="308"/>
    </location>
</feature>
<feature type="region of interest" description="Disordered" evidence="5">
    <location>
        <begin position="826"/>
        <end position="855"/>
    </location>
</feature>
<dbReference type="SMART" id="SM00235">
    <property type="entry name" value="ZnMc"/>
    <property type="match status" value="1"/>
</dbReference>
<evidence type="ECO:0000256" key="3">
    <source>
        <dbReference type="ARBA" id="ARBA00022801"/>
    </source>
</evidence>
<dbReference type="Pfam" id="PF01400">
    <property type="entry name" value="Astacin"/>
    <property type="match status" value="1"/>
</dbReference>
<accession>A0A8K0X168</accession>
<dbReference type="SUPFAM" id="SSF55486">
    <property type="entry name" value="Metalloproteases ('zincins'), catalytic domain"/>
    <property type="match status" value="2"/>
</dbReference>
<keyword evidence="3" id="KW-0378">Hydrolase</keyword>
<dbReference type="EMBL" id="JAGPXD010000005">
    <property type="protein sequence ID" value="KAH7353931.1"/>
    <property type="molecule type" value="Genomic_DNA"/>
</dbReference>
<dbReference type="Proteomes" id="UP000813385">
    <property type="component" value="Unassembled WGS sequence"/>
</dbReference>
<evidence type="ECO:0000256" key="2">
    <source>
        <dbReference type="ARBA" id="ARBA00022723"/>
    </source>
</evidence>
<feature type="compositionally biased region" description="Basic residues" evidence="5">
    <location>
        <begin position="19"/>
        <end position="30"/>
    </location>
</feature>
<dbReference type="Pfam" id="PF00413">
    <property type="entry name" value="Peptidase_M10"/>
    <property type="match status" value="1"/>
</dbReference>
<feature type="compositionally biased region" description="Basic and acidic residues" evidence="5">
    <location>
        <begin position="1554"/>
        <end position="1569"/>
    </location>
</feature>
<name>A0A8K0X168_9PEZI</name>
<protein>
    <recommendedName>
        <fullName evidence="6">Peptidase metallopeptidase domain-containing protein</fullName>
    </recommendedName>
</protein>
<dbReference type="InterPro" id="IPR001506">
    <property type="entry name" value="Peptidase_M12A"/>
</dbReference>
<dbReference type="GO" id="GO:0004222">
    <property type="term" value="F:metalloendopeptidase activity"/>
    <property type="evidence" value="ECO:0007669"/>
    <property type="project" value="InterPro"/>
</dbReference>
<evidence type="ECO:0000313" key="8">
    <source>
        <dbReference type="Proteomes" id="UP000813385"/>
    </source>
</evidence>
<evidence type="ECO:0000256" key="4">
    <source>
        <dbReference type="ARBA" id="ARBA00022833"/>
    </source>
</evidence>
<feature type="compositionally biased region" description="Acidic residues" evidence="5">
    <location>
        <begin position="43"/>
        <end position="55"/>
    </location>
</feature>
<reference evidence="7" key="1">
    <citation type="journal article" date="2021" name="Nat. Commun.">
        <title>Genetic determinants of endophytism in the Arabidopsis root mycobiome.</title>
        <authorList>
            <person name="Mesny F."/>
            <person name="Miyauchi S."/>
            <person name="Thiergart T."/>
            <person name="Pickel B."/>
            <person name="Atanasova L."/>
            <person name="Karlsson M."/>
            <person name="Huettel B."/>
            <person name="Barry K.W."/>
            <person name="Haridas S."/>
            <person name="Chen C."/>
            <person name="Bauer D."/>
            <person name="Andreopoulos W."/>
            <person name="Pangilinan J."/>
            <person name="LaButti K."/>
            <person name="Riley R."/>
            <person name="Lipzen A."/>
            <person name="Clum A."/>
            <person name="Drula E."/>
            <person name="Henrissat B."/>
            <person name="Kohler A."/>
            <person name="Grigoriev I.V."/>
            <person name="Martin F.M."/>
            <person name="Hacquard S."/>
        </authorList>
    </citation>
    <scope>NUCLEOTIDE SEQUENCE</scope>
    <source>
        <strain evidence="7">MPI-CAGE-AT-0016</strain>
    </source>
</reference>
<dbReference type="OrthoDB" id="291007at2759"/>
<keyword evidence="4" id="KW-0862">Zinc</keyword>
<evidence type="ECO:0000256" key="1">
    <source>
        <dbReference type="ARBA" id="ARBA00022670"/>
    </source>
</evidence>
<sequence length="1661" mass="182035">MSTSKHSCLPSEDKDSSSKRKTPAPGRRAHIREETKDAQTGTDDVDSANESEANDEGNASANGDANGKGDHRKKSRPRGDSNCDNPGKVANGEPFQNGTPSKLDSRNPMPYDEARRKFCRYVTRPEATAVLDAKNSDRRFGIHTPHAALTQIGKLWDRGGKPIKFTWASRNGGNDVQRKKVMTAIKEWERYGEIHFAEDSNEPDLVIAFDSSPNAGSWSYVGTDSRQYARAGDVTMNLGWMDAFEEDLVKQERAVILHELGHVLGMLHEYQSPSSGGVRIENIPAALDFYRTSQGWNDDEIREQVINMENLRDVSSFSQVDRTSIMQYPMPAAVTGLPKDIEYNYVLSDLDKAYMTIMYPRNSTHPDAPEWTLAHALDVSDIGIRDKDTYDAILEYANQDLKSDGIIDPTRIRETFSKWSARAHAVESAARGIQPTLASTPGTISVFPYEMCENDTESSFAPNGVRQAVIDRSWLKRVQIPADAKGEGYTFGITWTVIDCPPSAPALKTDPKTPSIPATPYQVGLVRQALSDWAAAASIEFKEVGDVAKADIVFVFQKDHRITGLEIVKGDSVNRSYCRPGTSVARVVAYNAKDNSAIQESGKPQISHTICYRTISTTDKEAAEPSPEVYQIKTVDGVLVDNRELDLRSVRHEIGHYLGLDHENLGAYGYVIFDPKFTVAGMEGIRKKFASTRLDTSSIMDSLRRPSVMEKYVKEANGSKDHRLLMRVTLNLSKYDQANIKLLFPGAKLADPNSIKDAGEILGLTPDGISQLQILAKDAEWAKFRLAYIGLLDKATEEWHATLQKLDGDIPKFARENNGSIFVEAGTGPKAGASPTPIRKGPSAGAQPGETQATSPPLLETLYNTLSQTIGPQGGQILTLQFPTRYLDKGSFQYELNGIYSNFIKPVVVAEAEFRLTDALYDPAPIVGAPNGRSLSNVYHQVINNFVPRYNESEKNVRIQRERIRNWLLTDAEANHYKFDFNASTTGRSDDAAIVADMEEIARNKSMVRKMKWEEKRDGMIQDDIKSNDPATLASTTRSLVHTTMAEQGKLAMKNADVVVRGYSHVVREALGHLDVATPAEILQDAKDSFRTSAVSSLYGASKVYPVLMSPTDWSTALDTGFTLEDLSENPDLIVMMIKAKAAALDQEEEAALTASEADMQAAWADSTLQLAKIVIAVSSGGASTAGEVALEEVNKATAELTEDIKQKQGEAVDPTKVTTEIIGQMKEADKKRQTLQQATRAWTSLENARARAVATDTQNQQVLLQDSIDVLTSELTDLNTRYTAAKTAQRRSQANMAAQGDVTVAQLATNVATGSNGGSRWQDISIVHTSKFSTMNQSTEAKVDNQSWSVNFWIGGGGGSSSSTSAGSETNQAEREVRVEISMKVTSVTVARSSWFQPELFDSSKGFMRNNDNMSFNDWAKEDTPTKIASKFRGTGRPPRLDGGLLPCFPVAYILCKDVIIKVSGMDLSSSDSKKHMVDKSQASGGFLFFSYNKSSETTKDSSTASFQMAEDRMVVRIPGPQILGYVQQIVPADNSTPYKVTESLGQDFFLPGEEKKEEGKTGGEPKHGIQPSTGQGEKGSTRFKMTYDPPTKADGMKTAEPDAGGNKAHGIAPTQPAAGAKDKAKEDADEVTARAREFVKAIFSDEKMAKAVKEMMAGL</sequence>
<dbReference type="InterPro" id="IPR006026">
    <property type="entry name" value="Peptidase_Metallo"/>
</dbReference>
<dbReference type="InterPro" id="IPR024079">
    <property type="entry name" value="MetalloPept_cat_dom_sf"/>
</dbReference>
<proteinExistence type="predicted"/>
<evidence type="ECO:0000313" key="7">
    <source>
        <dbReference type="EMBL" id="KAH7353931.1"/>
    </source>
</evidence>
<feature type="region of interest" description="Disordered" evidence="5">
    <location>
        <begin position="1"/>
        <end position="110"/>
    </location>
</feature>
<gene>
    <name evidence="7" type="ORF">B0T11DRAFT_300992</name>
</gene>
<evidence type="ECO:0000256" key="5">
    <source>
        <dbReference type="SAM" id="MobiDB-lite"/>
    </source>
</evidence>
<dbReference type="InterPro" id="IPR001818">
    <property type="entry name" value="Pept_M10_metallopeptidase"/>
</dbReference>
<keyword evidence="1" id="KW-0645">Protease</keyword>
<evidence type="ECO:0000259" key="6">
    <source>
        <dbReference type="SMART" id="SM00235"/>
    </source>
</evidence>
<feature type="region of interest" description="Disordered" evidence="5">
    <location>
        <begin position="1549"/>
        <end position="1630"/>
    </location>
</feature>
<dbReference type="GO" id="GO:0008270">
    <property type="term" value="F:zinc ion binding"/>
    <property type="evidence" value="ECO:0007669"/>
    <property type="project" value="InterPro"/>
</dbReference>
<comment type="caution">
    <text evidence="7">The sequence shown here is derived from an EMBL/GenBank/DDBJ whole genome shotgun (WGS) entry which is preliminary data.</text>
</comment>
<organism evidence="7 8">
    <name type="scientific">Plectosphaerella cucumerina</name>
    <dbReference type="NCBI Taxonomy" id="40658"/>
    <lineage>
        <taxon>Eukaryota</taxon>
        <taxon>Fungi</taxon>
        <taxon>Dikarya</taxon>
        <taxon>Ascomycota</taxon>
        <taxon>Pezizomycotina</taxon>
        <taxon>Sordariomycetes</taxon>
        <taxon>Hypocreomycetidae</taxon>
        <taxon>Glomerellales</taxon>
        <taxon>Plectosphaerellaceae</taxon>
        <taxon>Plectosphaerella</taxon>
    </lineage>
</organism>
<keyword evidence="2" id="KW-0479">Metal-binding</keyword>
<dbReference type="Gene3D" id="3.40.390.10">
    <property type="entry name" value="Collagenase (Catalytic Domain)"/>
    <property type="match status" value="2"/>
</dbReference>
<keyword evidence="8" id="KW-1185">Reference proteome</keyword>